<dbReference type="EMBL" id="JAUKUD010000007">
    <property type="protein sequence ID" value="KAK0738308.1"/>
    <property type="molecule type" value="Genomic_DNA"/>
</dbReference>
<dbReference type="InterPro" id="IPR047206">
    <property type="entry name" value="bHLHzip_scCBP1-like"/>
</dbReference>
<dbReference type="CDD" id="cd11398">
    <property type="entry name" value="bHLHzip_scCBP1"/>
    <property type="match status" value="1"/>
</dbReference>
<evidence type="ECO:0000256" key="2">
    <source>
        <dbReference type="ARBA" id="ARBA00023242"/>
    </source>
</evidence>
<dbReference type="Gene3D" id="4.10.280.10">
    <property type="entry name" value="Helix-loop-helix DNA-binding domain"/>
    <property type="match status" value="1"/>
</dbReference>
<gene>
    <name evidence="6" type="ORF">B0T18DRAFT_243347</name>
</gene>
<sequence length="306" mass="33440">MASSVGIDQAGFPDLTATSTHKRKRNVESSSPESRRKRGAAATAVAANALAVSDAEAQSFLEATVGIAQAAQDQVNVDDFQALQQATVDHSGMPDNATASSTAAAALNIYPTLTIPQSTEETFAAHGSADGHHDDNGYNPDSAISQPDGLPTPQMQSHSGTPMVPSNSVPPDANYRPHNPKPTVGSEEWHKMRKDNHKEVERRRRETINEGINELSKIVPNCERNKGQILQRAVNFIQQLKDNEHQNIEKWTLEKLLTEQAIAELSQSNDKLKSECERLYRELETWKKVAQSAGLQPEKEESSPSS</sequence>
<evidence type="ECO:0000256" key="3">
    <source>
        <dbReference type="SAM" id="Coils"/>
    </source>
</evidence>
<feature type="coiled-coil region" evidence="3">
    <location>
        <begin position="255"/>
        <end position="289"/>
    </location>
</feature>
<proteinExistence type="predicted"/>
<dbReference type="AlphaFoldDB" id="A0AA40BQ27"/>
<dbReference type="PANTHER" id="PTHR47787:SF1">
    <property type="entry name" value="CENTROMERE-BINDING PROTEIN 1"/>
    <property type="match status" value="1"/>
</dbReference>
<feature type="region of interest" description="Disordered" evidence="4">
    <location>
        <begin position="124"/>
        <end position="204"/>
    </location>
</feature>
<name>A0AA40BQ27_9PEZI</name>
<dbReference type="SUPFAM" id="SSF47459">
    <property type="entry name" value="HLH, helix-loop-helix DNA-binding domain"/>
    <property type="match status" value="1"/>
</dbReference>
<dbReference type="PANTHER" id="PTHR47787">
    <property type="entry name" value="CENTROMERE-BINDING PROTEIN 1"/>
    <property type="match status" value="1"/>
</dbReference>
<protein>
    <recommendedName>
        <fullName evidence="5">BHLH domain-containing protein</fullName>
    </recommendedName>
</protein>
<dbReference type="GO" id="GO:0003700">
    <property type="term" value="F:DNA-binding transcription factor activity"/>
    <property type="evidence" value="ECO:0007669"/>
    <property type="project" value="InterPro"/>
</dbReference>
<dbReference type="InterPro" id="IPR011598">
    <property type="entry name" value="bHLH_dom"/>
</dbReference>
<feature type="domain" description="BHLH" evidence="5">
    <location>
        <begin position="192"/>
        <end position="240"/>
    </location>
</feature>
<accession>A0AA40BQ27</accession>
<keyword evidence="3" id="KW-0175">Coiled coil</keyword>
<keyword evidence="7" id="KW-1185">Reference proteome</keyword>
<dbReference type="GO" id="GO:0046983">
    <property type="term" value="F:protein dimerization activity"/>
    <property type="evidence" value="ECO:0007669"/>
    <property type="project" value="InterPro"/>
</dbReference>
<keyword evidence="1" id="KW-0238">DNA-binding</keyword>
<dbReference type="SMART" id="SM00353">
    <property type="entry name" value="HLH"/>
    <property type="match status" value="1"/>
</dbReference>
<comment type="caution">
    <text evidence="6">The sequence shown here is derived from an EMBL/GenBank/DDBJ whole genome shotgun (WGS) entry which is preliminary data.</text>
</comment>
<evidence type="ECO:0000259" key="5">
    <source>
        <dbReference type="PROSITE" id="PS50888"/>
    </source>
</evidence>
<keyword evidence="2" id="KW-0539">Nucleus</keyword>
<dbReference type="Proteomes" id="UP001172155">
    <property type="component" value="Unassembled WGS sequence"/>
</dbReference>
<evidence type="ECO:0000256" key="1">
    <source>
        <dbReference type="ARBA" id="ARBA00023125"/>
    </source>
</evidence>
<reference evidence="6" key="1">
    <citation type="submission" date="2023-06" db="EMBL/GenBank/DDBJ databases">
        <title>Genome-scale phylogeny and comparative genomics of the fungal order Sordariales.</title>
        <authorList>
            <consortium name="Lawrence Berkeley National Laboratory"/>
            <person name="Hensen N."/>
            <person name="Bonometti L."/>
            <person name="Westerberg I."/>
            <person name="Brannstrom I.O."/>
            <person name="Guillou S."/>
            <person name="Cros-Aarteil S."/>
            <person name="Calhoun S."/>
            <person name="Haridas S."/>
            <person name="Kuo A."/>
            <person name="Mondo S."/>
            <person name="Pangilinan J."/>
            <person name="Riley R."/>
            <person name="LaButti K."/>
            <person name="Andreopoulos B."/>
            <person name="Lipzen A."/>
            <person name="Chen C."/>
            <person name="Yanf M."/>
            <person name="Daum C."/>
            <person name="Ng V."/>
            <person name="Clum A."/>
            <person name="Steindorff A."/>
            <person name="Ohm R."/>
            <person name="Martin F."/>
            <person name="Silar P."/>
            <person name="Natvig D."/>
            <person name="Lalanne C."/>
            <person name="Gautier V."/>
            <person name="Ament-velasquez S.L."/>
            <person name="Kruys A."/>
            <person name="Hutchinson M.I."/>
            <person name="Powell A.J."/>
            <person name="Barry K."/>
            <person name="Miller A.N."/>
            <person name="Grigoriev I.V."/>
            <person name="Debuchy R."/>
            <person name="Gladieux P."/>
            <person name="Thoren M.H."/>
            <person name="Johannesson H."/>
        </authorList>
    </citation>
    <scope>NUCLEOTIDE SEQUENCE</scope>
    <source>
        <strain evidence="6">SMH3187-1</strain>
    </source>
</reference>
<feature type="region of interest" description="Disordered" evidence="4">
    <location>
        <begin position="1"/>
        <end position="41"/>
    </location>
</feature>
<evidence type="ECO:0000313" key="7">
    <source>
        <dbReference type="Proteomes" id="UP001172155"/>
    </source>
</evidence>
<dbReference type="InterPro" id="IPR036638">
    <property type="entry name" value="HLH_DNA-bd_sf"/>
</dbReference>
<organism evidence="6 7">
    <name type="scientific">Schizothecium vesticola</name>
    <dbReference type="NCBI Taxonomy" id="314040"/>
    <lineage>
        <taxon>Eukaryota</taxon>
        <taxon>Fungi</taxon>
        <taxon>Dikarya</taxon>
        <taxon>Ascomycota</taxon>
        <taxon>Pezizomycotina</taxon>
        <taxon>Sordariomycetes</taxon>
        <taxon>Sordariomycetidae</taxon>
        <taxon>Sordariales</taxon>
        <taxon>Schizotheciaceae</taxon>
        <taxon>Schizothecium</taxon>
    </lineage>
</organism>
<dbReference type="PROSITE" id="PS50888">
    <property type="entry name" value="BHLH"/>
    <property type="match status" value="1"/>
</dbReference>
<evidence type="ECO:0000313" key="6">
    <source>
        <dbReference type="EMBL" id="KAK0738308.1"/>
    </source>
</evidence>
<dbReference type="Pfam" id="PF00010">
    <property type="entry name" value="HLH"/>
    <property type="match status" value="1"/>
</dbReference>
<dbReference type="GO" id="GO:0003677">
    <property type="term" value="F:DNA binding"/>
    <property type="evidence" value="ECO:0007669"/>
    <property type="project" value="UniProtKB-KW"/>
</dbReference>
<evidence type="ECO:0000256" key="4">
    <source>
        <dbReference type="SAM" id="MobiDB-lite"/>
    </source>
</evidence>
<feature type="compositionally biased region" description="Polar residues" evidence="4">
    <location>
        <begin position="153"/>
        <end position="169"/>
    </location>
</feature>
<dbReference type="GO" id="GO:0005634">
    <property type="term" value="C:nucleus"/>
    <property type="evidence" value="ECO:0007669"/>
    <property type="project" value="TreeGrafter"/>
</dbReference>